<dbReference type="AlphaFoldDB" id="A0A073K8H7"/>
<evidence type="ECO:0000313" key="2">
    <source>
        <dbReference type="EMBL" id="KEK18563.1"/>
    </source>
</evidence>
<dbReference type="Pfam" id="PF14399">
    <property type="entry name" value="BtrH_N"/>
    <property type="match status" value="1"/>
</dbReference>
<reference evidence="2 3" key="1">
    <citation type="submission" date="2014-06" db="EMBL/GenBank/DDBJ databases">
        <title>Draft genome sequence of Bacillus manliponensis JCM 15802 (MCCC 1A00708).</title>
        <authorList>
            <person name="Lai Q."/>
            <person name="Liu Y."/>
            <person name="Shao Z."/>
        </authorList>
    </citation>
    <scope>NUCLEOTIDE SEQUENCE [LARGE SCALE GENOMIC DNA]</scope>
    <source>
        <strain evidence="2 3">JCM 15802</strain>
    </source>
</reference>
<dbReference type="OrthoDB" id="2525930at2"/>
<dbReference type="STRING" id="574376.BAMA_04660"/>
<dbReference type="Proteomes" id="UP000027822">
    <property type="component" value="Unassembled WGS sequence"/>
</dbReference>
<feature type="domain" description="Butirosin biosynthesis protein H N-terminal" evidence="1">
    <location>
        <begin position="57"/>
        <end position="133"/>
    </location>
</feature>
<dbReference type="EMBL" id="JOTN01000013">
    <property type="protein sequence ID" value="KEK18563.1"/>
    <property type="molecule type" value="Genomic_DNA"/>
</dbReference>
<proteinExistence type="predicted"/>
<accession>A0A073K8H7</accession>
<name>A0A073K8H7_9BACI</name>
<comment type="caution">
    <text evidence="2">The sequence shown here is derived from an EMBL/GenBank/DDBJ whole genome shotgun (WGS) entry which is preliminary data.</text>
</comment>
<dbReference type="RefSeq" id="WP_034640613.1">
    <property type="nucleotide sequence ID" value="NZ_CBCSJC010000014.1"/>
</dbReference>
<protein>
    <recommendedName>
        <fullName evidence="1">Butirosin biosynthesis protein H N-terminal domain-containing protein</fullName>
    </recommendedName>
</protein>
<gene>
    <name evidence="2" type="ORF">BAMA_04660</name>
</gene>
<evidence type="ECO:0000313" key="3">
    <source>
        <dbReference type="Proteomes" id="UP000027822"/>
    </source>
</evidence>
<evidence type="ECO:0000259" key="1">
    <source>
        <dbReference type="Pfam" id="PF14399"/>
    </source>
</evidence>
<organism evidence="2 3">
    <name type="scientific">Bacillus manliponensis</name>
    <dbReference type="NCBI Taxonomy" id="574376"/>
    <lineage>
        <taxon>Bacteria</taxon>
        <taxon>Bacillati</taxon>
        <taxon>Bacillota</taxon>
        <taxon>Bacilli</taxon>
        <taxon>Bacillales</taxon>
        <taxon>Bacillaceae</taxon>
        <taxon>Bacillus</taxon>
        <taxon>Bacillus cereus group</taxon>
    </lineage>
</organism>
<sequence length="333" mass="39160">MHNPKLYTHPYHNCLTVTVTGVVHQEVEVEGMWFLSQLYSIKLPDNKIRFAPKIKFFNDEACEFSTLEINHHTSADYQLFKNNLDKTLKNSIQLIVPIDTFYLPYCPQYQREHNFHWAHVFHKEGNVYKIIDHYYHFIGDINEEVLKSAVEGCREILTLAPYQYYSLDTKNYKSLATENFEQAIHINLKSFISNEEIGKTVPYTIFDDSFVVSRGLDVFKDIHSTLESVSNESDEKVKEKIFDDLYEDLYAIGNSRYIFSEFLERYDINGKTSKLRKELIELAQEYRVCANLALRNVVRKQYSAQKILDRLPKLKEKEEEHVKSLVDLSSILQ</sequence>
<dbReference type="InterPro" id="IPR026935">
    <property type="entry name" value="BtrH_N"/>
</dbReference>
<keyword evidence="3" id="KW-1185">Reference proteome</keyword>